<protein>
    <recommendedName>
        <fullName evidence="2 5">DNA mismatch repair protein MutL</fullName>
    </recommendedName>
</protein>
<dbReference type="SUPFAM" id="SSF55874">
    <property type="entry name" value="ATPase domain of HSP90 chaperone/DNA topoisomerase II/histidine kinase"/>
    <property type="match status" value="1"/>
</dbReference>
<dbReference type="Gene3D" id="3.30.1370.100">
    <property type="entry name" value="MutL, C-terminal domain, regulatory subdomain"/>
    <property type="match status" value="1"/>
</dbReference>
<dbReference type="Pfam" id="PF01119">
    <property type="entry name" value="DNA_mis_repair"/>
    <property type="match status" value="1"/>
</dbReference>
<dbReference type="InterPro" id="IPR037198">
    <property type="entry name" value="MutL_C_sf"/>
</dbReference>
<dbReference type="InterPro" id="IPR013507">
    <property type="entry name" value="DNA_mismatch_S5_2-like"/>
</dbReference>
<keyword evidence="9" id="KW-0378">Hydrolase</keyword>
<proteinExistence type="inferred from homology"/>
<dbReference type="PANTHER" id="PTHR10073:SF12">
    <property type="entry name" value="DNA MISMATCH REPAIR PROTEIN MLH1"/>
    <property type="match status" value="1"/>
</dbReference>
<dbReference type="RefSeq" id="WP_163459395.1">
    <property type="nucleotide sequence ID" value="NZ_JAAGOH010000033.1"/>
</dbReference>
<comment type="function">
    <text evidence="5">This protein is involved in the repair of mismatches in DNA. It is required for dam-dependent methyl-directed DNA mismatch repair. May act as a 'molecular matchmaker', a protein that promotes the formation of a stable complex between two or more DNA-binding proteins in an ATP-dependent manner without itself being part of a final effector complex.</text>
</comment>
<keyword evidence="10" id="KW-1185">Reference proteome</keyword>
<feature type="compositionally biased region" description="Low complexity" evidence="6">
    <location>
        <begin position="379"/>
        <end position="389"/>
    </location>
</feature>
<evidence type="ECO:0000256" key="5">
    <source>
        <dbReference type="HAMAP-Rule" id="MF_00149"/>
    </source>
</evidence>
<evidence type="ECO:0000313" key="10">
    <source>
        <dbReference type="Proteomes" id="UP000484255"/>
    </source>
</evidence>
<keyword evidence="3 5" id="KW-0227">DNA damage</keyword>
<dbReference type="HAMAP" id="MF_00149">
    <property type="entry name" value="DNA_mis_repair"/>
    <property type="match status" value="1"/>
</dbReference>
<feature type="region of interest" description="Disordered" evidence="6">
    <location>
        <begin position="361"/>
        <end position="399"/>
    </location>
</feature>
<dbReference type="InterPro" id="IPR036890">
    <property type="entry name" value="HATPase_C_sf"/>
</dbReference>
<feature type="domain" description="MutL C-terminal dimerisation" evidence="7">
    <location>
        <begin position="506"/>
        <end position="652"/>
    </location>
</feature>
<comment type="caution">
    <text evidence="9">The sequence shown here is derived from an EMBL/GenBank/DDBJ whole genome shotgun (WGS) entry which is preliminary data.</text>
</comment>
<dbReference type="NCBIfam" id="TIGR00585">
    <property type="entry name" value="mutl"/>
    <property type="match status" value="1"/>
</dbReference>
<dbReference type="GO" id="GO:0016887">
    <property type="term" value="F:ATP hydrolysis activity"/>
    <property type="evidence" value="ECO:0007669"/>
    <property type="project" value="InterPro"/>
</dbReference>
<dbReference type="CDD" id="cd16926">
    <property type="entry name" value="HATPase_MutL-MLH-PMS-like"/>
    <property type="match status" value="1"/>
</dbReference>
<evidence type="ECO:0000256" key="4">
    <source>
        <dbReference type="ARBA" id="ARBA00023204"/>
    </source>
</evidence>
<dbReference type="SUPFAM" id="SSF118116">
    <property type="entry name" value="DNA mismatch repair protein MutL"/>
    <property type="match status" value="1"/>
</dbReference>
<dbReference type="InterPro" id="IPR014762">
    <property type="entry name" value="DNA_mismatch_repair_CS"/>
</dbReference>
<dbReference type="GO" id="GO:0004519">
    <property type="term" value="F:endonuclease activity"/>
    <property type="evidence" value="ECO:0007669"/>
    <property type="project" value="UniProtKB-KW"/>
</dbReference>
<evidence type="ECO:0000313" key="9">
    <source>
        <dbReference type="EMBL" id="NDY93358.1"/>
    </source>
</evidence>
<dbReference type="InterPro" id="IPR042121">
    <property type="entry name" value="MutL_C_regsub"/>
</dbReference>
<evidence type="ECO:0000256" key="6">
    <source>
        <dbReference type="SAM" id="MobiDB-lite"/>
    </source>
</evidence>
<dbReference type="AlphaFoldDB" id="A0A7C9TLR3"/>
<dbReference type="FunFam" id="3.30.565.10:FF:000003">
    <property type="entry name" value="DNA mismatch repair endonuclease MutL"/>
    <property type="match status" value="1"/>
</dbReference>
<dbReference type="InterPro" id="IPR042120">
    <property type="entry name" value="MutL_C_dimsub"/>
</dbReference>
<dbReference type="Pfam" id="PF08676">
    <property type="entry name" value="MutL_C"/>
    <property type="match status" value="1"/>
</dbReference>
<dbReference type="InterPro" id="IPR014790">
    <property type="entry name" value="MutL_C"/>
</dbReference>
<organism evidence="9 10">
    <name type="scientific">Ideonella livida</name>
    <dbReference type="NCBI Taxonomy" id="2707176"/>
    <lineage>
        <taxon>Bacteria</taxon>
        <taxon>Pseudomonadati</taxon>
        <taxon>Pseudomonadota</taxon>
        <taxon>Betaproteobacteria</taxon>
        <taxon>Burkholderiales</taxon>
        <taxon>Sphaerotilaceae</taxon>
        <taxon>Ideonella</taxon>
    </lineage>
</organism>
<dbReference type="Proteomes" id="UP000484255">
    <property type="component" value="Unassembled WGS sequence"/>
</dbReference>
<dbReference type="Pfam" id="PF13589">
    <property type="entry name" value="HATPase_c_3"/>
    <property type="match status" value="1"/>
</dbReference>
<dbReference type="CDD" id="cd03482">
    <property type="entry name" value="MutL_Trans_MutL"/>
    <property type="match status" value="1"/>
</dbReference>
<feature type="compositionally biased region" description="Low complexity" evidence="6">
    <location>
        <begin position="361"/>
        <end position="371"/>
    </location>
</feature>
<dbReference type="SUPFAM" id="SSF54211">
    <property type="entry name" value="Ribosomal protein S5 domain 2-like"/>
    <property type="match status" value="1"/>
</dbReference>
<dbReference type="GO" id="GO:0005524">
    <property type="term" value="F:ATP binding"/>
    <property type="evidence" value="ECO:0007669"/>
    <property type="project" value="InterPro"/>
</dbReference>
<dbReference type="GO" id="GO:0140664">
    <property type="term" value="F:ATP-dependent DNA damage sensor activity"/>
    <property type="evidence" value="ECO:0007669"/>
    <property type="project" value="InterPro"/>
</dbReference>
<dbReference type="InterPro" id="IPR002099">
    <property type="entry name" value="MutL/Mlh/PMS"/>
</dbReference>
<dbReference type="SMART" id="SM01340">
    <property type="entry name" value="DNA_mis_repair"/>
    <property type="match status" value="1"/>
</dbReference>
<dbReference type="Gene3D" id="3.30.1540.20">
    <property type="entry name" value="MutL, C-terminal domain, dimerisation subdomain"/>
    <property type="match status" value="1"/>
</dbReference>
<keyword evidence="4 5" id="KW-0234">DNA repair</keyword>
<dbReference type="Gene3D" id="3.30.230.10">
    <property type="match status" value="1"/>
</dbReference>
<keyword evidence="9" id="KW-0540">Nuclease</keyword>
<dbReference type="InterPro" id="IPR014721">
    <property type="entry name" value="Ribsml_uS5_D2-typ_fold_subgr"/>
</dbReference>
<dbReference type="EMBL" id="JAAGOH010000033">
    <property type="protein sequence ID" value="NDY93358.1"/>
    <property type="molecule type" value="Genomic_DNA"/>
</dbReference>
<gene>
    <name evidence="5 9" type="primary">mutL</name>
    <name evidence="9" type="ORF">G3A44_19375</name>
</gene>
<dbReference type="GO" id="GO:0030983">
    <property type="term" value="F:mismatched DNA binding"/>
    <property type="evidence" value="ECO:0007669"/>
    <property type="project" value="InterPro"/>
</dbReference>
<reference evidence="9 10" key="1">
    <citation type="submission" date="2020-02" db="EMBL/GenBank/DDBJ databases">
        <title>Ideonella bacterium strain TBM-1.</title>
        <authorList>
            <person name="Chen W.-M."/>
        </authorList>
    </citation>
    <scope>NUCLEOTIDE SEQUENCE [LARGE SCALE GENOMIC DNA]</scope>
    <source>
        <strain evidence="9 10">TBM-1</strain>
    </source>
</reference>
<dbReference type="NCBIfam" id="NF000949">
    <property type="entry name" value="PRK00095.1-2"/>
    <property type="match status" value="1"/>
</dbReference>
<sequence>MNDIVAAALRRPIQELPDELVSQIAAGEVVERPASVVRELVDNALDAGARQVTVRLTAGGIRNILVEDDGGGIPPQELPLALRRHATSKIRSLEELEGVSTMGFRGEALAAIASVSEMSVLSRTADATHAHRLDARTGELAPGARAVGTSVEVRELFFSTPARRKFLKAPATELAHAMDAVRRHALARPDVGFAVWHDGKLVEQWRRGDHEQRLADVLGPDFVTASRPLDRQVGPLRVLGRVGLPEAARARTDHQYVYVNGRFVKDKLIAHALRSAYEDVLHGHKQPAFVLFLDIDPTRVDVNVHPAKVEVRFRDSGEVYQAVRRAVEHTLATPGAQADTRWTGAPSAAPSASAIALGAAGSAGSPEAAPAMAPPVATPRPADGQAPAYPAAPPPRTSALPPVAGVPAATVPHQQRLSLQELGTLWAQEPRGAWNAAAVAPLPTPPSAPPPAAAVRDAGTPIAPDDPTAKGATIASVVAPALPAAAPGASGAEAAEPTPVWPLGRALAQLAGVYILAENHQGLVVVDMHAAHERIVYEQLKRDLQQDRLPSQPLLLPVAFAATPLEMACAETHAQDLLDVGLDVAPLGPGRLAVRSRPAALPQADPVELARSVLKELGEHGDAGPGRVVARARDEVLATMACHGAVRAHRRLTLEEMNALLRQMEATARADQCNHGRPTWRQMSMKDLDNLFLRGR</sequence>
<feature type="domain" description="DNA mismatch repair protein S5" evidence="8">
    <location>
        <begin position="214"/>
        <end position="332"/>
    </location>
</feature>
<dbReference type="SMART" id="SM00853">
    <property type="entry name" value="MutL_C"/>
    <property type="match status" value="1"/>
</dbReference>
<dbReference type="GO" id="GO:0006298">
    <property type="term" value="P:mismatch repair"/>
    <property type="evidence" value="ECO:0007669"/>
    <property type="project" value="UniProtKB-UniRule"/>
</dbReference>
<comment type="similarity">
    <text evidence="1 5">Belongs to the DNA mismatch repair MutL/HexB family.</text>
</comment>
<evidence type="ECO:0000259" key="8">
    <source>
        <dbReference type="SMART" id="SM01340"/>
    </source>
</evidence>
<dbReference type="Gene3D" id="3.30.565.10">
    <property type="entry name" value="Histidine kinase-like ATPase, C-terminal domain"/>
    <property type="match status" value="1"/>
</dbReference>
<evidence type="ECO:0000256" key="2">
    <source>
        <dbReference type="ARBA" id="ARBA00021975"/>
    </source>
</evidence>
<keyword evidence="9" id="KW-0255">Endonuclease</keyword>
<evidence type="ECO:0000256" key="3">
    <source>
        <dbReference type="ARBA" id="ARBA00022763"/>
    </source>
</evidence>
<dbReference type="InterPro" id="IPR020667">
    <property type="entry name" value="DNA_mismatch_repair_MutL"/>
</dbReference>
<dbReference type="PANTHER" id="PTHR10073">
    <property type="entry name" value="DNA MISMATCH REPAIR PROTEIN MLH, PMS, MUTL"/>
    <property type="match status" value="1"/>
</dbReference>
<evidence type="ECO:0000256" key="1">
    <source>
        <dbReference type="ARBA" id="ARBA00006082"/>
    </source>
</evidence>
<evidence type="ECO:0000259" key="7">
    <source>
        <dbReference type="SMART" id="SM00853"/>
    </source>
</evidence>
<dbReference type="InterPro" id="IPR038973">
    <property type="entry name" value="MutL/Mlh/Pms-like"/>
</dbReference>
<dbReference type="InterPro" id="IPR020568">
    <property type="entry name" value="Ribosomal_Su5_D2-typ_SF"/>
</dbReference>
<name>A0A7C9TLR3_9BURK</name>
<accession>A0A7C9TLR3</accession>
<dbReference type="PROSITE" id="PS00058">
    <property type="entry name" value="DNA_MISMATCH_REPAIR_1"/>
    <property type="match status" value="1"/>
</dbReference>
<dbReference type="GO" id="GO:0032300">
    <property type="term" value="C:mismatch repair complex"/>
    <property type="evidence" value="ECO:0007669"/>
    <property type="project" value="InterPro"/>
</dbReference>